<dbReference type="SUPFAM" id="SSF55961">
    <property type="entry name" value="Bet v1-like"/>
    <property type="match status" value="1"/>
</dbReference>
<gene>
    <name evidence="1" type="ORF">C8D78_1440</name>
</gene>
<proteinExistence type="predicted"/>
<dbReference type="OrthoDB" id="3371087at2"/>
<dbReference type="RefSeq" id="WP_120951481.1">
    <property type="nucleotide sequence ID" value="NZ_RBIR01000002.1"/>
</dbReference>
<dbReference type="Proteomes" id="UP000276055">
    <property type="component" value="Unassembled WGS sequence"/>
</dbReference>
<organism evidence="1 2">
    <name type="scientific">Arthrobacter oryzae</name>
    <dbReference type="NCBI Taxonomy" id="409290"/>
    <lineage>
        <taxon>Bacteria</taxon>
        <taxon>Bacillati</taxon>
        <taxon>Actinomycetota</taxon>
        <taxon>Actinomycetes</taxon>
        <taxon>Micrococcales</taxon>
        <taxon>Micrococcaceae</taxon>
        <taxon>Arthrobacter</taxon>
    </lineage>
</organism>
<accession>A0A495EUY8</accession>
<evidence type="ECO:0000313" key="2">
    <source>
        <dbReference type="Proteomes" id="UP000276055"/>
    </source>
</evidence>
<dbReference type="AlphaFoldDB" id="A0A495EUY8"/>
<reference evidence="1 2" key="1">
    <citation type="submission" date="2018-10" db="EMBL/GenBank/DDBJ databases">
        <title>Genomic Encyclopedia of Type Strains, Phase IV (KMG-IV): sequencing the most valuable type-strain genomes for metagenomic binning, comparative biology and taxonomic classification.</title>
        <authorList>
            <person name="Goeker M."/>
        </authorList>
    </citation>
    <scope>NUCLEOTIDE SEQUENCE [LARGE SCALE GENOMIC DNA]</scope>
    <source>
        <strain evidence="1 2">DSM 25586</strain>
    </source>
</reference>
<dbReference type="Gene3D" id="3.30.530.20">
    <property type="match status" value="1"/>
</dbReference>
<dbReference type="CDD" id="cd08865">
    <property type="entry name" value="SRPBCC_10"/>
    <property type="match status" value="1"/>
</dbReference>
<dbReference type="InterPro" id="IPR023393">
    <property type="entry name" value="START-like_dom_sf"/>
</dbReference>
<protein>
    <submittedName>
        <fullName evidence="1">Polyketide cyclase/dehydrase/lipid transport protein</fullName>
    </submittedName>
</protein>
<comment type="caution">
    <text evidence="1">The sequence shown here is derived from an EMBL/GenBank/DDBJ whole genome shotgun (WGS) entry which is preliminary data.</text>
</comment>
<dbReference type="Pfam" id="PF10604">
    <property type="entry name" value="Polyketide_cyc2"/>
    <property type="match status" value="1"/>
</dbReference>
<dbReference type="InterPro" id="IPR019587">
    <property type="entry name" value="Polyketide_cyclase/dehydratase"/>
</dbReference>
<sequence>MITVTGTVRSNLEAGKAFGYLSAFEHTPEWDPGTPVVKKLSEGPVAVGHRYHAEADFRGKRQTLIYEVVELSGTLIKLRGENKTVISVDTIDVKPSGAGSEVRYTAEFRLKGWLKFAEPFVKPAFQSLAAPAMDGMQKSLDSMAAN</sequence>
<evidence type="ECO:0000313" key="1">
    <source>
        <dbReference type="EMBL" id="RKR20798.1"/>
    </source>
</evidence>
<name>A0A495EUY8_9MICC</name>
<dbReference type="EMBL" id="RBIR01000002">
    <property type="protein sequence ID" value="RKR20798.1"/>
    <property type="molecule type" value="Genomic_DNA"/>
</dbReference>